<gene>
    <name evidence="2" type="ORF">FGKAn22_10990</name>
</gene>
<evidence type="ECO:0000259" key="1">
    <source>
        <dbReference type="Pfam" id="PF01863"/>
    </source>
</evidence>
<proteinExistence type="predicted"/>
<dbReference type="PANTHER" id="PTHR30399:SF1">
    <property type="entry name" value="UTP PYROPHOSPHATASE"/>
    <property type="match status" value="1"/>
</dbReference>
<name>A0AAN1SZA8_9PROT</name>
<dbReference type="InterPro" id="IPR053136">
    <property type="entry name" value="UTP_pyrophosphatase-like"/>
</dbReference>
<evidence type="ECO:0000313" key="3">
    <source>
        <dbReference type="Proteomes" id="UP001319121"/>
    </source>
</evidence>
<feature type="domain" description="YgjP-like metallopeptidase" evidence="1">
    <location>
        <begin position="96"/>
        <end position="156"/>
    </location>
</feature>
<sequence>MRQKPLTDYLAGYPVTLAEQVRQLIAQDKLADLLLQKYPQAHEVRTDKALYDYVLELKGEYLRNAGSLSKVAFDSKLHIIQNALGTHTSISRVQGGNLKAKREIRVAAMFKEMPPEFLRMIVVHELAHIKEREHDKAFYQLCRYMEPDYPQLEFDLRVYLTYLDATGRPLWSPAGVDAATPPDE</sequence>
<dbReference type="EMBL" id="AP019536">
    <property type="protein sequence ID" value="BBI99406.1"/>
    <property type="molecule type" value="Genomic_DNA"/>
</dbReference>
<dbReference type="RefSeq" id="WP_212786984.1">
    <property type="nucleotide sequence ID" value="NZ_AP019536.1"/>
</dbReference>
<reference evidence="2 3" key="1">
    <citation type="submission" date="2019-03" db="EMBL/GenBank/DDBJ databases">
        <title>Complete genome sequence of Ferrigenium kumadai strain An22, a microaerophilic iron-oxidizing bacterium isolated from a paddy field soil.</title>
        <authorList>
            <person name="Watanabe T."/>
            <person name="Asakawa S."/>
        </authorList>
    </citation>
    <scope>NUCLEOTIDE SEQUENCE [LARGE SCALE GENOMIC DNA]</scope>
    <source>
        <strain evidence="2 3">An22</strain>
    </source>
</reference>
<dbReference type="InterPro" id="IPR002725">
    <property type="entry name" value="YgjP-like_metallopeptidase"/>
</dbReference>
<evidence type="ECO:0000313" key="2">
    <source>
        <dbReference type="EMBL" id="BBI99406.1"/>
    </source>
</evidence>
<keyword evidence="3" id="KW-1185">Reference proteome</keyword>
<dbReference type="AlphaFoldDB" id="A0AAN1SZA8"/>
<dbReference type="Proteomes" id="UP001319121">
    <property type="component" value="Chromosome"/>
</dbReference>
<protein>
    <recommendedName>
        <fullName evidence="1">YgjP-like metallopeptidase domain-containing protein</fullName>
    </recommendedName>
</protein>
<dbReference type="PANTHER" id="PTHR30399">
    <property type="entry name" value="UNCHARACTERIZED PROTEIN YGJP"/>
    <property type="match status" value="1"/>
</dbReference>
<organism evidence="2 3">
    <name type="scientific">Ferrigenium kumadai</name>
    <dbReference type="NCBI Taxonomy" id="1682490"/>
    <lineage>
        <taxon>Bacteria</taxon>
        <taxon>Pseudomonadati</taxon>
        <taxon>Pseudomonadota</taxon>
        <taxon>Betaproteobacteria</taxon>
        <taxon>Nitrosomonadales</taxon>
        <taxon>Gallionellaceae</taxon>
        <taxon>Ferrigenium</taxon>
    </lineage>
</organism>
<dbReference type="Pfam" id="PF01863">
    <property type="entry name" value="YgjP-like"/>
    <property type="match status" value="1"/>
</dbReference>
<dbReference type="Gene3D" id="3.30.2010.10">
    <property type="entry name" value="Metalloproteases ('zincins'), catalytic domain"/>
    <property type="match status" value="1"/>
</dbReference>
<dbReference type="KEGG" id="fku:FGKAn22_10990"/>
<accession>A0AAN1SZA8</accession>
<dbReference type="CDD" id="cd07344">
    <property type="entry name" value="M48_yhfN_like"/>
    <property type="match status" value="1"/>
</dbReference>